<dbReference type="Gene3D" id="2.60.40.1390">
    <property type="entry name" value="NDT80 DNA-binding domain"/>
    <property type="match status" value="1"/>
</dbReference>
<dbReference type="PROSITE" id="PS51517">
    <property type="entry name" value="NDT80"/>
    <property type="match status" value="1"/>
</dbReference>
<dbReference type="PANTHER" id="PTHR35144:SF2">
    <property type="entry name" value="MEIOSIS-SPECIFIC TRANSCRIPTION FACTOR NDT80"/>
    <property type="match status" value="1"/>
</dbReference>
<dbReference type="GO" id="GO:0003700">
    <property type="term" value="F:DNA-binding transcription factor activity"/>
    <property type="evidence" value="ECO:0007669"/>
    <property type="project" value="UniProtKB-UniRule"/>
</dbReference>
<accession>F2QRP7</accession>
<sequence>MLISLPAQHREMFQLEMKREPQRVLDPGLRNPSSELETELITSLDFRGPEEFELGKENDNVYEIENNAQNKPLPCRRDTRQDPKKIRKESDKFNQTPADNELNRLNIRGKIDATMSTSRQESIEGQQYGPVPQRSYDENPTQHFADHHSKSKVKVAPRSSLQFKVGPQFTRTFLVRPIYSNGGRLIIPKIEGRIDRGFEFLNNEWIGYKRNYFTLVAAFQFENYGFEEFTNATYHTIDQENNNLVIMYFALRLTSKCTEDGTSISLVQHTAKRDRGPQFEPPIHPAVPGSLPTHQVIKEAANIRNVGKIQRLNKLFYHNREESLTMEPGLNKYPDNSIFKVARYERIQFASSINYRKPSSSTRRFNLYVELIACLENNEFVTLAFIETPPLIIRGRSPSNYPNTKTSNEQASARNECKQAKKRIDDCSIYTNTAESFQFDSIDSVACAFMSCNTKEREDDQINTFNHMSCVNEYLNCTNSSRVVAGNISSGDSMTYPGTKTTKRGRKRKETSEQPKMKVKMKLNPKVAGKTKQIKIAHAKHMNATVDCDETPKDSIVNIESPIQNLQLDSPNKVSQGTTIESEPNYNFANDNYFVYRNKLSMLSTDSEDLKKDPELAAVLSYDAEENMAPRSLESLTLRHLIKNNQHEHQTVLKDKDCYLPDIFPNRHSAEDSRISIFVTNSENKENLNPDSYDNSKEGLFMEHVDKFQKAEQFSEIQAKLESFNNELFIPSSSDTSRNYLINVFNSSPNQDQSHSSIFENELYNF</sequence>
<dbReference type="GO" id="GO:0003677">
    <property type="term" value="F:DNA binding"/>
    <property type="evidence" value="ECO:0007669"/>
    <property type="project" value="UniProtKB-KW"/>
</dbReference>
<dbReference type="PANTHER" id="PTHR35144">
    <property type="entry name" value="MEIOSIS-SPECIFIC TRANSCRIPTION FACTOR NDT80"/>
    <property type="match status" value="1"/>
</dbReference>
<feature type="domain" description="NDT80" evidence="4">
    <location>
        <begin position="128"/>
        <end position="405"/>
    </location>
</feature>
<evidence type="ECO:0000313" key="5">
    <source>
        <dbReference type="EMBL" id="CCA38075.1"/>
    </source>
</evidence>
<dbReference type="GO" id="GO:0045944">
    <property type="term" value="P:positive regulation of transcription by RNA polymerase II"/>
    <property type="evidence" value="ECO:0007669"/>
    <property type="project" value="TreeGrafter"/>
</dbReference>
<feature type="region of interest" description="Disordered" evidence="3">
    <location>
        <begin position="488"/>
        <end position="515"/>
    </location>
</feature>
<dbReference type="GO" id="GO:0000228">
    <property type="term" value="C:nuclear chromosome"/>
    <property type="evidence" value="ECO:0007669"/>
    <property type="project" value="TreeGrafter"/>
</dbReference>
<dbReference type="Pfam" id="PF05224">
    <property type="entry name" value="NDT80_PhoG"/>
    <property type="match status" value="1"/>
</dbReference>
<reference key="2">
    <citation type="submission" date="2011-04" db="EMBL/GenBank/DDBJ databases">
        <title>High-quality genome sequence of Pichia pastoris CBS 7435.</title>
        <authorList>
            <person name="Kueberl A."/>
            <person name="Schneider J."/>
            <person name="Thallinger G.G."/>
            <person name="Anderl I."/>
            <person name="Wibberg D."/>
            <person name="Hajek T."/>
            <person name="Jaenicke S."/>
            <person name="Brinkrolf K."/>
            <person name="Goesmann A."/>
            <person name="Szczepanowski R."/>
            <person name="Puehler A."/>
            <person name="Schwab H."/>
            <person name="Glieder A."/>
            <person name="Pichler H."/>
        </authorList>
    </citation>
    <scope>NUCLEOTIDE SEQUENCE</scope>
    <source>
        <strain>CBS 7435</strain>
    </source>
</reference>
<keyword evidence="6" id="KW-1185">Reference proteome</keyword>
<evidence type="ECO:0000256" key="1">
    <source>
        <dbReference type="ARBA" id="ARBA00023125"/>
    </source>
</evidence>
<dbReference type="SUPFAM" id="SSF49417">
    <property type="entry name" value="p53-like transcription factors"/>
    <property type="match status" value="1"/>
</dbReference>
<gene>
    <name evidence="5" type="primary">NDT80</name>
    <name evidence="5" type="ordered locus">PP7435_Chr2-0382</name>
</gene>
<reference evidence="5 6" key="1">
    <citation type="journal article" date="2011" name="J. Biotechnol.">
        <title>High-quality genome sequence of Pichia pastoris CBS7435.</title>
        <authorList>
            <person name="Kuberl A."/>
            <person name="Schneider J."/>
            <person name="Thallinger G.G."/>
            <person name="Anderl I."/>
            <person name="Wibberg D."/>
            <person name="Hajek T."/>
            <person name="Jaenicke S."/>
            <person name="Brinkrolf K."/>
            <person name="Goesmann A."/>
            <person name="Szczepanowski R."/>
            <person name="Puhler A."/>
            <person name="Schwab H."/>
            <person name="Glieder A."/>
            <person name="Pichler H."/>
        </authorList>
    </citation>
    <scope>NUCLEOTIDE SEQUENCE [LARGE SCALE GENOMIC DNA]</scope>
    <source>
        <strain evidence="6">ATCC 76273 / CBS 7435 / CECT 11047 / NRRL Y-11430 / Wegner 21-1</strain>
    </source>
</reference>
<proteinExistence type="predicted"/>
<dbReference type="InterPro" id="IPR037141">
    <property type="entry name" value="NDT80_DNA-bd_dom_sf"/>
</dbReference>
<reference evidence="5 6" key="3">
    <citation type="journal article" date="2016" name="FEMS Yeast Res.">
        <title>Curation of the genome annotation of Pichia pastoris (Komagataella phaffii) CBS7435 from gene level to protein function.</title>
        <authorList>
            <person name="Valli M."/>
            <person name="Tatto N.E."/>
            <person name="Peymann A."/>
            <person name="Gruber C."/>
            <person name="Landes N."/>
            <person name="Ekker H."/>
            <person name="Thallinger G.G."/>
            <person name="Mattanovich D."/>
            <person name="Gasser B."/>
            <person name="Graf A.B."/>
        </authorList>
    </citation>
    <scope>GENOME REANNOTATION</scope>
    <source>
        <strain evidence="5 6">ATCC 76273 / CBS 7435 / CECT 11047 / NRRL Y-11430 / Wegner 21-1</strain>
    </source>
</reference>
<dbReference type="InterPro" id="IPR052605">
    <property type="entry name" value="Fungal_trans_regulator"/>
</dbReference>
<evidence type="ECO:0000256" key="3">
    <source>
        <dbReference type="SAM" id="MobiDB-lite"/>
    </source>
</evidence>
<dbReference type="GO" id="GO:0051321">
    <property type="term" value="P:meiotic cell cycle"/>
    <property type="evidence" value="ECO:0007669"/>
    <property type="project" value="TreeGrafter"/>
</dbReference>
<dbReference type="InterPro" id="IPR024061">
    <property type="entry name" value="NDT80_DNA-bd_dom"/>
</dbReference>
<organism evidence="5 6">
    <name type="scientific">Komagataella phaffii (strain ATCC 76273 / CBS 7435 / CECT 11047 / NRRL Y-11430 / Wegner 21-1)</name>
    <name type="common">Yeast</name>
    <name type="synonym">Pichia pastoris</name>
    <dbReference type="NCBI Taxonomy" id="981350"/>
    <lineage>
        <taxon>Eukaryota</taxon>
        <taxon>Fungi</taxon>
        <taxon>Dikarya</taxon>
        <taxon>Ascomycota</taxon>
        <taxon>Saccharomycotina</taxon>
        <taxon>Pichiomycetes</taxon>
        <taxon>Pichiales</taxon>
        <taxon>Pichiaceae</taxon>
        <taxon>Komagataella</taxon>
    </lineage>
</organism>
<dbReference type="HOGENOM" id="CLU_370924_0_0_1"/>
<dbReference type="EMBL" id="FR839629">
    <property type="protein sequence ID" value="CCA38075.1"/>
    <property type="molecule type" value="Genomic_DNA"/>
</dbReference>
<protein>
    <submittedName>
        <fullName evidence="5">Meiosis-specific transcription factor</fullName>
    </submittedName>
</protein>
<keyword evidence="1 2" id="KW-0238">DNA-binding</keyword>
<evidence type="ECO:0000256" key="2">
    <source>
        <dbReference type="PROSITE-ProRule" id="PRU00850"/>
    </source>
</evidence>
<evidence type="ECO:0000313" key="6">
    <source>
        <dbReference type="Proteomes" id="UP000006853"/>
    </source>
</evidence>
<feature type="compositionally biased region" description="Basic and acidic residues" evidence="3">
    <location>
        <begin position="75"/>
        <end position="92"/>
    </location>
</feature>
<evidence type="ECO:0000259" key="4">
    <source>
        <dbReference type="PROSITE" id="PS51517"/>
    </source>
</evidence>
<name>F2QRP7_KOMPC</name>
<dbReference type="Proteomes" id="UP000006853">
    <property type="component" value="Chromosome 2"/>
</dbReference>
<dbReference type="AlphaFoldDB" id="F2QRP7"/>
<feature type="region of interest" description="Disordered" evidence="3">
    <location>
        <begin position="67"/>
        <end position="97"/>
    </location>
</feature>
<feature type="DNA-binding region" description="NDT80" evidence="2">
    <location>
        <begin position="128"/>
        <end position="405"/>
    </location>
</feature>
<dbReference type="InterPro" id="IPR008967">
    <property type="entry name" value="p53-like_TF_DNA-bd_sf"/>
</dbReference>